<dbReference type="EMBL" id="QSHZ01000087">
    <property type="protein sequence ID" value="RHC44928.1"/>
    <property type="molecule type" value="Genomic_DNA"/>
</dbReference>
<dbReference type="InterPro" id="IPR004843">
    <property type="entry name" value="Calcineurin-like_PHP"/>
</dbReference>
<name>A0A414ADH8_9FIRM</name>
<organism evidence="2 3">
    <name type="scientific">Enterocloster bolteae</name>
    <dbReference type="NCBI Taxonomy" id="208479"/>
    <lineage>
        <taxon>Bacteria</taxon>
        <taxon>Bacillati</taxon>
        <taxon>Bacillota</taxon>
        <taxon>Clostridia</taxon>
        <taxon>Lachnospirales</taxon>
        <taxon>Lachnospiraceae</taxon>
        <taxon>Enterocloster</taxon>
    </lineage>
</organism>
<sequence length="281" mass="32656">MLFCVTGDFAFSGQENQFEAIGMILEEICIIIKKRFPKVEIHPIFVPGNHDCDFEDENAGVRDALLASPKLDITNTNQLRACTGIQKNFFSFASEWKEKFGAMSCDPDKILTVNELNLKESGISIKFHCLNTSWCSKRHEEKGKMKIVNGKMKMPSDQLPDKSPDDIVITMMHHDAEWMDWDDKEVWNNYHKKYSDIILVGHDHSVEFVLKENYDKSSYYFVKGNQLFDKYTPNQSGFNILKINFEHVGMLQECFFTYKWDGVLYKKIIDTGYHLLRGIDF</sequence>
<gene>
    <name evidence="2" type="ORF">DW839_32915</name>
</gene>
<evidence type="ECO:0000259" key="1">
    <source>
        <dbReference type="Pfam" id="PF00149"/>
    </source>
</evidence>
<proteinExistence type="predicted"/>
<dbReference type="GO" id="GO:0016787">
    <property type="term" value="F:hydrolase activity"/>
    <property type="evidence" value="ECO:0007669"/>
    <property type="project" value="InterPro"/>
</dbReference>
<dbReference type="Pfam" id="PF00149">
    <property type="entry name" value="Metallophos"/>
    <property type="match status" value="1"/>
</dbReference>
<comment type="caution">
    <text evidence="2">The sequence shown here is derived from an EMBL/GenBank/DDBJ whole genome shotgun (WGS) entry which is preliminary data.</text>
</comment>
<accession>A0A414ADH8</accession>
<evidence type="ECO:0000313" key="2">
    <source>
        <dbReference type="EMBL" id="RHC44928.1"/>
    </source>
</evidence>
<protein>
    <recommendedName>
        <fullName evidence="1">Calcineurin-like phosphoesterase domain-containing protein</fullName>
    </recommendedName>
</protein>
<dbReference type="InterPro" id="IPR029052">
    <property type="entry name" value="Metallo-depent_PP-like"/>
</dbReference>
<dbReference type="Proteomes" id="UP000283975">
    <property type="component" value="Unassembled WGS sequence"/>
</dbReference>
<dbReference type="Gene3D" id="3.60.21.10">
    <property type="match status" value="1"/>
</dbReference>
<dbReference type="SUPFAM" id="SSF56300">
    <property type="entry name" value="Metallo-dependent phosphatases"/>
    <property type="match status" value="1"/>
</dbReference>
<feature type="domain" description="Calcineurin-like phosphoesterase" evidence="1">
    <location>
        <begin position="2"/>
        <end position="205"/>
    </location>
</feature>
<evidence type="ECO:0000313" key="3">
    <source>
        <dbReference type="Proteomes" id="UP000283975"/>
    </source>
</evidence>
<reference evidence="2 3" key="1">
    <citation type="submission" date="2018-08" db="EMBL/GenBank/DDBJ databases">
        <title>A genome reference for cultivated species of the human gut microbiota.</title>
        <authorList>
            <person name="Zou Y."/>
            <person name="Xue W."/>
            <person name="Luo G."/>
        </authorList>
    </citation>
    <scope>NUCLEOTIDE SEQUENCE [LARGE SCALE GENOMIC DNA]</scope>
    <source>
        <strain evidence="2 3">AM35-14</strain>
    </source>
</reference>
<dbReference type="AlphaFoldDB" id="A0A414ADH8"/>